<name>D7BEQ5_ALLS1</name>
<evidence type="ECO:0000259" key="3">
    <source>
        <dbReference type="SMART" id="SM00852"/>
    </source>
</evidence>
<dbReference type="AlphaFoldDB" id="D7BEQ5"/>
<evidence type="ECO:0000313" key="5">
    <source>
        <dbReference type="Proteomes" id="UP000001916"/>
    </source>
</evidence>
<dbReference type="SMART" id="SM00852">
    <property type="entry name" value="MoCF_biosynth"/>
    <property type="match status" value="1"/>
</dbReference>
<reference evidence="4 5" key="1">
    <citation type="journal article" date="2010" name="Stand. Genomic Sci.">
        <title>Complete genome sequence of Meiothermus silvanus type strain (VI-R2).</title>
        <authorList>
            <person name="Sikorski J."/>
            <person name="Tindall B.J."/>
            <person name="Lowry S."/>
            <person name="Lucas S."/>
            <person name="Nolan M."/>
            <person name="Copeland A."/>
            <person name="Glavina Del Rio T."/>
            <person name="Tice H."/>
            <person name="Cheng J.F."/>
            <person name="Han C."/>
            <person name="Pitluck S."/>
            <person name="Liolios K."/>
            <person name="Ivanova N."/>
            <person name="Mavromatis K."/>
            <person name="Mikhailova N."/>
            <person name="Pati A."/>
            <person name="Goodwin L."/>
            <person name="Chen A."/>
            <person name="Palaniappan K."/>
            <person name="Land M."/>
            <person name="Hauser L."/>
            <person name="Chang Y.J."/>
            <person name="Jeffries C.D."/>
            <person name="Rohde M."/>
            <person name="Goker M."/>
            <person name="Woyke T."/>
            <person name="Bristow J."/>
            <person name="Eisen J.A."/>
            <person name="Markowitz V."/>
            <person name="Hugenholtz P."/>
            <person name="Kyrpides N.C."/>
            <person name="Klenk H.P."/>
            <person name="Lapidus A."/>
        </authorList>
    </citation>
    <scope>NUCLEOTIDE SEQUENCE [LARGE SCALE GENOMIC DNA]</scope>
    <source>
        <strain evidence="5">ATCC 700542 / DSM 9946 / VI-R2</strain>
    </source>
</reference>
<feature type="domain" description="MoaB/Mog" evidence="3">
    <location>
        <begin position="5"/>
        <end position="148"/>
    </location>
</feature>
<evidence type="ECO:0000313" key="4">
    <source>
        <dbReference type="EMBL" id="ADH65001.1"/>
    </source>
</evidence>
<dbReference type="InterPro" id="IPR051920">
    <property type="entry name" value="MPT_Adenylyltrnsfr/MoaC-Rel"/>
</dbReference>
<dbReference type="eggNOG" id="COG0521">
    <property type="taxonomic scope" value="Bacteria"/>
</dbReference>
<protein>
    <submittedName>
        <fullName evidence="4">Molybdenum cofactor synthesis domain protein</fullName>
    </submittedName>
</protein>
<dbReference type="SUPFAM" id="SSF53218">
    <property type="entry name" value="Molybdenum cofactor biosynthesis proteins"/>
    <property type="match status" value="1"/>
</dbReference>
<dbReference type="PANTHER" id="PTHR43764">
    <property type="entry name" value="MOLYBDENUM COFACTOR BIOSYNTHESIS"/>
    <property type="match status" value="1"/>
</dbReference>
<dbReference type="PANTHER" id="PTHR43764:SF1">
    <property type="entry name" value="MOLYBDOPTERIN MOLYBDOTRANSFERASE"/>
    <property type="match status" value="1"/>
</dbReference>
<dbReference type="KEGG" id="msv:Mesil_3178"/>
<dbReference type="EMBL" id="CP002042">
    <property type="protein sequence ID" value="ADH65001.1"/>
    <property type="molecule type" value="Genomic_DNA"/>
</dbReference>
<keyword evidence="2" id="KW-0501">Molybdenum cofactor biosynthesis</keyword>
<sequence length="161" mass="17344">MIRVGILSVSDEAARGVYPDTTHTALREALAAGPFEVAAYELVPQESAQIKRVLRLWADREGYELILSAGGTGLSPRDNTPEATRELLEREVPGLAEQMRACIGASPHVVLSRGVVGTRGRSLIVNLPGEPDDARVALEAIFPLLSKTIEMITGKTLTSQR</sequence>
<dbReference type="OrthoDB" id="9784492at2"/>
<gene>
    <name evidence="4" type="ordered locus">Mesil_3178</name>
</gene>
<proteinExistence type="predicted"/>
<comment type="pathway">
    <text evidence="1">Cofactor biosynthesis; molybdopterin biosynthesis.</text>
</comment>
<keyword evidence="5" id="KW-1185">Reference proteome</keyword>
<dbReference type="Proteomes" id="UP000001916">
    <property type="component" value="Chromosome"/>
</dbReference>
<dbReference type="GO" id="GO:0006777">
    <property type="term" value="P:Mo-molybdopterin cofactor biosynthetic process"/>
    <property type="evidence" value="ECO:0007669"/>
    <property type="project" value="UniProtKB-KW"/>
</dbReference>
<dbReference type="NCBIfam" id="TIGR00177">
    <property type="entry name" value="molyb_syn"/>
    <property type="match status" value="1"/>
</dbReference>
<accession>D7BEQ5</accession>
<dbReference type="Pfam" id="PF00994">
    <property type="entry name" value="MoCF_biosynth"/>
    <property type="match status" value="1"/>
</dbReference>
<evidence type="ECO:0000256" key="2">
    <source>
        <dbReference type="ARBA" id="ARBA00023150"/>
    </source>
</evidence>
<dbReference type="RefSeq" id="WP_013159527.1">
    <property type="nucleotide sequence ID" value="NC_014212.1"/>
</dbReference>
<dbReference type="InterPro" id="IPR036425">
    <property type="entry name" value="MoaB/Mog-like_dom_sf"/>
</dbReference>
<dbReference type="InterPro" id="IPR001453">
    <property type="entry name" value="MoaB/Mog_dom"/>
</dbReference>
<dbReference type="HOGENOM" id="CLU_077358_1_1_0"/>
<evidence type="ECO:0000256" key="1">
    <source>
        <dbReference type="ARBA" id="ARBA00005046"/>
    </source>
</evidence>
<dbReference type="Gene3D" id="3.40.980.10">
    <property type="entry name" value="MoaB/Mog-like domain"/>
    <property type="match status" value="1"/>
</dbReference>
<organism evidence="4 5">
    <name type="scientific">Allomeiothermus silvanus (strain ATCC 700542 / DSM 9946 / NBRC 106475 / NCIMB 13440 / VI-R2)</name>
    <name type="common">Thermus silvanus</name>
    <dbReference type="NCBI Taxonomy" id="526227"/>
    <lineage>
        <taxon>Bacteria</taxon>
        <taxon>Thermotogati</taxon>
        <taxon>Deinococcota</taxon>
        <taxon>Deinococci</taxon>
        <taxon>Thermales</taxon>
        <taxon>Thermaceae</taxon>
        <taxon>Allomeiothermus</taxon>
    </lineage>
</organism>
<dbReference type="STRING" id="526227.Mesil_3178"/>
<dbReference type="CDD" id="cd00886">
    <property type="entry name" value="MogA_MoaB"/>
    <property type="match status" value="1"/>
</dbReference>